<dbReference type="RefSeq" id="YP_009249891.1">
    <property type="nucleotide sequence ID" value="NC_029996.1"/>
</dbReference>
<dbReference type="GeneID" id="27429713"/>
<evidence type="ECO:0000313" key="2">
    <source>
        <dbReference type="Proteomes" id="UP000202962"/>
    </source>
</evidence>
<organism evidence="1 2">
    <name type="scientific">Mocis latipes granulovirus</name>
    <dbReference type="NCBI Taxonomy" id="2072024"/>
    <lineage>
        <taxon>Viruses</taxon>
        <taxon>Viruses incertae sedis</taxon>
        <taxon>Naldaviricetes</taxon>
        <taxon>Lefavirales</taxon>
        <taxon>Baculoviridae</taxon>
        <taxon>Betabaculovirus</taxon>
        <taxon>Betabaculovirus molatipedis</taxon>
    </lineage>
</organism>
<name>A0A161C753_9BBAC</name>
<dbReference type="OrthoDB" id="40817at10239"/>
<protein>
    <submittedName>
        <fullName evidence="1">Uncharacterized protein</fullName>
    </submittedName>
</protein>
<proteinExistence type="predicted"/>
<accession>A0A161C753</accession>
<reference evidence="1 2" key="1">
    <citation type="submission" date="2015-03" db="EMBL/GenBank/DDBJ databases">
        <title>The complete genome sequence of Mocis sp. granulovirus.</title>
        <authorList>
            <person name="Ardisson-Araujo D.M.P."/>
            <person name="Melo F.L."/>
            <person name="Sosa-Gomez D.R."/>
            <person name="Ribeiro B.M."/>
        </authorList>
    </citation>
    <scope>NUCLEOTIDE SEQUENCE [LARGE SCALE GENOMIC DNA]</scope>
    <source>
        <strain evidence="1">Southern Brazil</strain>
    </source>
</reference>
<dbReference type="KEGG" id="vg:27429713"/>
<dbReference type="Proteomes" id="UP000202962">
    <property type="component" value="Segment"/>
</dbReference>
<dbReference type="EMBL" id="KR011718">
    <property type="protein sequence ID" value="AKR17505.1"/>
    <property type="molecule type" value="Genomic_DNA"/>
</dbReference>
<sequence length="50" mass="6345">MTPSYFEHGRVLRQLYQSDFYRISKYYNIQKDYYKLKNSFIQPLFTNLYY</sequence>
<keyword evidence="2" id="KW-1185">Reference proteome</keyword>
<evidence type="ECO:0000313" key="1">
    <source>
        <dbReference type="EMBL" id="AKR17505.1"/>
    </source>
</evidence>